<keyword evidence="2" id="KW-1185">Reference proteome</keyword>
<dbReference type="KEGG" id="ccp:CHC_T00000600001"/>
<dbReference type="EMBL" id="HG001902">
    <property type="protein sequence ID" value="CDF77577.1"/>
    <property type="molecule type" value="Genomic_DNA"/>
</dbReference>
<proteinExistence type="predicted"/>
<dbReference type="AlphaFoldDB" id="S0F393"/>
<name>S0F393_CHOCR</name>
<dbReference type="GeneID" id="17325802"/>
<dbReference type="Gramene" id="CDF77577">
    <property type="protein sequence ID" value="CDF77577"/>
    <property type="gene ID" value="CHC_T00000600001"/>
</dbReference>
<reference evidence="2" key="1">
    <citation type="journal article" date="2013" name="Proc. Natl. Acad. Sci. U.S.A.">
        <title>Genome structure and metabolic features in the red seaweed Chondrus crispus shed light on evolution of the Archaeplastida.</title>
        <authorList>
            <person name="Collen J."/>
            <person name="Porcel B."/>
            <person name="Carre W."/>
            <person name="Ball S.G."/>
            <person name="Chaparro C."/>
            <person name="Tonon T."/>
            <person name="Barbeyron T."/>
            <person name="Michel G."/>
            <person name="Noel B."/>
            <person name="Valentin K."/>
            <person name="Elias M."/>
            <person name="Artiguenave F."/>
            <person name="Arun A."/>
            <person name="Aury J.M."/>
            <person name="Barbosa-Neto J.F."/>
            <person name="Bothwell J.H."/>
            <person name="Bouget F.Y."/>
            <person name="Brillet L."/>
            <person name="Cabello-Hurtado F."/>
            <person name="Capella-Gutierrez S."/>
            <person name="Charrier B."/>
            <person name="Cladiere L."/>
            <person name="Cock J.M."/>
            <person name="Coelho S.M."/>
            <person name="Colleoni C."/>
            <person name="Czjzek M."/>
            <person name="Da Silva C."/>
            <person name="Delage L."/>
            <person name="Denoeud F."/>
            <person name="Deschamps P."/>
            <person name="Dittami S.M."/>
            <person name="Gabaldon T."/>
            <person name="Gachon C.M."/>
            <person name="Groisillier A."/>
            <person name="Herve C."/>
            <person name="Jabbari K."/>
            <person name="Katinka M."/>
            <person name="Kloareg B."/>
            <person name="Kowalczyk N."/>
            <person name="Labadie K."/>
            <person name="Leblanc C."/>
            <person name="Lopez P.J."/>
            <person name="McLachlan D.H."/>
            <person name="Meslet-Cladiere L."/>
            <person name="Moustafa A."/>
            <person name="Nehr Z."/>
            <person name="Nyvall Collen P."/>
            <person name="Panaud O."/>
            <person name="Partensky F."/>
            <person name="Poulain J."/>
            <person name="Rensing S.A."/>
            <person name="Rousvoal S."/>
            <person name="Samson G."/>
            <person name="Symeonidi A."/>
            <person name="Weissenbach J."/>
            <person name="Zambounis A."/>
            <person name="Wincker P."/>
            <person name="Boyen C."/>
        </authorList>
    </citation>
    <scope>NUCLEOTIDE SEQUENCE [LARGE SCALE GENOMIC DNA]</scope>
    <source>
        <strain evidence="2">cv. Stackhouse</strain>
    </source>
</reference>
<gene>
    <name evidence="1" type="ORF">CHC_T00000600001</name>
</gene>
<accession>S0F393</accession>
<evidence type="ECO:0000313" key="2">
    <source>
        <dbReference type="Proteomes" id="UP000012073"/>
    </source>
</evidence>
<dbReference type="RefSeq" id="XP_005718078.1">
    <property type="nucleotide sequence ID" value="XM_005718021.1"/>
</dbReference>
<organism evidence="1 2">
    <name type="scientific">Chondrus crispus</name>
    <name type="common">Carrageen Irish moss</name>
    <name type="synonym">Polymorpha crispa</name>
    <dbReference type="NCBI Taxonomy" id="2769"/>
    <lineage>
        <taxon>Eukaryota</taxon>
        <taxon>Rhodophyta</taxon>
        <taxon>Florideophyceae</taxon>
        <taxon>Rhodymeniophycidae</taxon>
        <taxon>Gigartinales</taxon>
        <taxon>Gigartinaceae</taxon>
        <taxon>Chondrus</taxon>
    </lineage>
</organism>
<sequence length="31" mass="3594">METMSTRRAMVCTQTATRMETSWMMPTLLTP</sequence>
<protein>
    <submittedName>
        <fullName evidence="1">Uncharacterized protein</fullName>
    </submittedName>
</protein>
<evidence type="ECO:0000313" key="1">
    <source>
        <dbReference type="EMBL" id="CDF77577.1"/>
    </source>
</evidence>
<dbReference type="Proteomes" id="UP000012073">
    <property type="component" value="Unassembled WGS sequence"/>
</dbReference>